<dbReference type="AlphaFoldDB" id="A0A1T3NV99"/>
<comment type="function">
    <text evidence="3">Required for maturation of urease via the functional incorporation of the urease nickel metallocenter.</text>
</comment>
<feature type="compositionally biased region" description="Polar residues" evidence="4">
    <location>
        <begin position="263"/>
        <end position="280"/>
    </location>
</feature>
<dbReference type="HAMAP" id="MF_01384">
    <property type="entry name" value="UreD"/>
    <property type="match status" value="1"/>
</dbReference>
<comment type="similarity">
    <text evidence="1 3">Belongs to the UreD family.</text>
</comment>
<keyword evidence="6" id="KW-1185">Reference proteome</keyword>
<proteinExistence type="inferred from homology"/>
<dbReference type="Pfam" id="PF01774">
    <property type="entry name" value="UreD"/>
    <property type="match status" value="1"/>
</dbReference>
<accession>A0A1T3NV99</accession>
<evidence type="ECO:0000313" key="5">
    <source>
        <dbReference type="EMBL" id="OPC80582.1"/>
    </source>
</evidence>
<organism evidence="5 6">
    <name type="scientific">Embleya scabrispora</name>
    <dbReference type="NCBI Taxonomy" id="159449"/>
    <lineage>
        <taxon>Bacteria</taxon>
        <taxon>Bacillati</taxon>
        <taxon>Actinomycetota</taxon>
        <taxon>Actinomycetes</taxon>
        <taxon>Kitasatosporales</taxon>
        <taxon>Streptomycetaceae</taxon>
        <taxon>Embleya</taxon>
    </lineage>
</organism>
<comment type="subunit">
    <text evidence="3">UreD, UreF and UreG form a complex that acts as a GTP-hydrolysis-dependent molecular chaperone, activating the urease apoprotein by helping to assemble the nickel containing metallocenter of UreC. The UreE protein probably delivers the nickel.</text>
</comment>
<protein>
    <recommendedName>
        <fullName evidence="3">Urease accessory protein UreD</fullName>
    </recommendedName>
</protein>
<sequence length="289" mass="29060">MGARPTRRLAGRHPRPRGPGRRVRATALIRAEVRHGRSVVTRLLGQVPLAPREVSVPGPIPEVVLVGGAAGPIGGDDLAVRVEVGPGARLRIRTAAAAVVLIGDGTPARQRVDLVIAAGGVLDWSPEPVVVAARATFHAVVHAELDDGARLFARETLILGRSGEPCGDVLSRWDAVVAGQPVLRQQSVYGPAAPPGWRGPAGTAGGTVVGTRLTLPAPAEPASSAPGRAVCALAGGGRLITVTAADAPAAHATLAAAAARADQVSSATSSDPAVPRSSTLPAPAGAAVR</sequence>
<dbReference type="GO" id="GO:0016151">
    <property type="term" value="F:nickel cation binding"/>
    <property type="evidence" value="ECO:0007669"/>
    <property type="project" value="UniProtKB-UniRule"/>
</dbReference>
<evidence type="ECO:0000313" key="6">
    <source>
        <dbReference type="Proteomes" id="UP000190037"/>
    </source>
</evidence>
<dbReference type="STRING" id="159449.B4N89_06090"/>
<dbReference type="InterPro" id="IPR002669">
    <property type="entry name" value="UreD"/>
</dbReference>
<comment type="caution">
    <text evidence="5">The sequence shown here is derived from an EMBL/GenBank/DDBJ whole genome shotgun (WGS) entry which is preliminary data.</text>
</comment>
<evidence type="ECO:0000256" key="1">
    <source>
        <dbReference type="ARBA" id="ARBA00007177"/>
    </source>
</evidence>
<keyword evidence="2 3" id="KW-0143">Chaperone</keyword>
<name>A0A1T3NV99_9ACTN</name>
<evidence type="ECO:0000256" key="3">
    <source>
        <dbReference type="HAMAP-Rule" id="MF_01384"/>
    </source>
</evidence>
<evidence type="ECO:0000256" key="4">
    <source>
        <dbReference type="SAM" id="MobiDB-lite"/>
    </source>
</evidence>
<feature type="region of interest" description="Disordered" evidence="4">
    <location>
        <begin position="260"/>
        <end position="289"/>
    </location>
</feature>
<dbReference type="EMBL" id="MWQN01000001">
    <property type="protein sequence ID" value="OPC80582.1"/>
    <property type="molecule type" value="Genomic_DNA"/>
</dbReference>
<reference evidence="5 6" key="1">
    <citation type="submission" date="2017-03" db="EMBL/GenBank/DDBJ databases">
        <title>Draft genome sequence of Streptomyces scabrisporus NF3, endophyte isolated from Amphipterygium adstringens.</title>
        <authorList>
            <person name="Vazquez M."/>
            <person name="Ceapa C.D."/>
            <person name="Rodriguez Luna D."/>
            <person name="Sanchez Esquivel S."/>
        </authorList>
    </citation>
    <scope>NUCLEOTIDE SEQUENCE [LARGE SCALE GENOMIC DNA]</scope>
    <source>
        <strain evidence="5 6">NF3</strain>
    </source>
</reference>
<dbReference type="PANTHER" id="PTHR33643">
    <property type="entry name" value="UREASE ACCESSORY PROTEIN D"/>
    <property type="match status" value="1"/>
</dbReference>
<keyword evidence="3" id="KW-0996">Nickel insertion</keyword>
<feature type="region of interest" description="Disordered" evidence="4">
    <location>
        <begin position="1"/>
        <end position="21"/>
    </location>
</feature>
<comment type="subcellular location">
    <subcellularLocation>
        <location evidence="3">Cytoplasm</location>
    </subcellularLocation>
</comment>
<dbReference type="GO" id="GO:0005737">
    <property type="term" value="C:cytoplasm"/>
    <property type="evidence" value="ECO:0007669"/>
    <property type="project" value="UniProtKB-SubCell"/>
</dbReference>
<keyword evidence="3" id="KW-0963">Cytoplasm</keyword>
<gene>
    <name evidence="3" type="primary">ureD</name>
    <name evidence="5" type="ORF">B4N89_06090</name>
</gene>
<evidence type="ECO:0000256" key="2">
    <source>
        <dbReference type="ARBA" id="ARBA00023186"/>
    </source>
</evidence>
<dbReference type="Proteomes" id="UP000190037">
    <property type="component" value="Unassembled WGS sequence"/>
</dbReference>
<dbReference type="PANTHER" id="PTHR33643:SF1">
    <property type="entry name" value="UREASE ACCESSORY PROTEIN D"/>
    <property type="match status" value="1"/>
</dbReference>